<organism evidence="1">
    <name type="scientific">Anopheles sinensis</name>
    <name type="common">Mosquito</name>
    <dbReference type="NCBI Taxonomy" id="74873"/>
    <lineage>
        <taxon>Eukaryota</taxon>
        <taxon>Metazoa</taxon>
        <taxon>Ecdysozoa</taxon>
        <taxon>Arthropoda</taxon>
        <taxon>Hexapoda</taxon>
        <taxon>Insecta</taxon>
        <taxon>Pterygota</taxon>
        <taxon>Neoptera</taxon>
        <taxon>Endopterygota</taxon>
        <taxon>Diptera</taxon>
        <taxon>Nematocera</taxon>
        <taxon>Culicoidea</taxon>
        <taxon>Culicidae</taxon>
        <taxon>Anophelinae</taxon>
        <taxon>Anopheles</taxon>
    </lineage>
</organism>
<accession>A0A084WAT6</accession>
<dbReference type="VEuPathDB" id="VectorBase:ASIC015648"/>
<evidence type="ECO:0000313" key="2">
    <source>
        <dbReference type="EnsemblMetazoa" id="ASIC015648-PA"/>
    </source>
</evidence>
<evidence type="ECO:0000313" key="1">
    <source>
        <dbReference type="EMBL" id="KFB47330.1"/>
    </source>
</evidence>
<dbReference type="EMBL" id="ATLV01022266">
    <property type="status" value="NOT_ANNOTATED_CDS"/>
    <property type="molecule type" value="Genomic_DNA"/>
</dbReference>
<gene>
    <name evidence="1" type="ORF">ZHAS_00015648</name>
</gene>
<keyword evidence="3" id="KW-1185">Reference proteome</keyword>
<evidence type="ECO:0000313" key="3">
    <source>
        <dbReference type="Proteomes" id="UP000030765"/>
    </source>
</evidence>
<dbReference type="EMBL" id="KE525331">
    <property type="protein sequence ID" value="KFB47330.1"/>
    <property type="molecule type" value="Genomic_DNA"/>
</dbReference>
<protein>
    <submittedName>
        <fullName evidence="1 2">Uncharacterized protein</fullName>
    </submittedName>
</protein>
<dbReference type="EnsemblMetazoa" id="ASIC015648-RA">
    <property type="protein sequence ID" value="ASIC015648-PA"/>
    <property type="gene ID" value="ASIC015648"/>
</dbReference>
<reference evidence="1 3" key="1">
    <citation type="journal article" date="2014" name="BMC Genomics">
        <title>Genome sequence of Anopheles sinensis provides insight into genetics basis of mosquito competence for malaria parasites.</title>
        <authorList>
            <person name="Zhou D."/>
            <person name="Zhang D."/>
            <person name="Ding G."/>
            <person name="Shi L."/>
            <person name="Hou Q."/>
            <person name="Ye Y."/>
            <person name="Xu Y."/>
            <person name="Zhou H."/>
            <person name="Xiong C."/>
            <person name="Li S."/>
            <person name="Yu J."/>
            <person name="Hong S."/>
            <person name="Yu X."/>
            <person name="Zou P."/>
            <person name="Chen C."/>
            <person name="Chang X."/>
            <person name="Wang W."/>
            <person name="Lv Y."/>
            <person name="Sun Y."/>
            <person name="Ma L."/>
            <person name="Shen B."/>
            <person name="Zhu C."/>
        </authorList>
    </citation>
    <scope>NUCLEOTIDE SEQUENCE [LARGE SCALE GENOMIC DNA]</scope>
</reference>
<reference evidence="2" key="2">
    <citation type="submission" date="2020-05" db="UniProtKB">
        <authorList>
            <consortium name="EnsemblMetazoa"/>
        </authorList>
    </citation>
    <scope>IDENTIFICATION</scope>
</reference>
<sequence length="77" mass="8307">MLDPNPSGAGLFSDADEPAFFLLAATDPVRNPSTFIHQQNVVVLGSRKTGLCRQPVALVRHGQVASFVFLGTKGRQR</sequence>
<proteinExistence type="predicted"/>
<dbReference type="Proteomes" id="UP000030765">
    <property type="component" value="Unassembled WGS sequence"/>
</dbReference>
<name>A0A084WAT6_ANOSI</name>
<dbReference type="AlphaFoldDB" id="A0A084WAT6"/>